<feature type="domain" description="tRNA-specific 2-thiouridylase MnmA-like C-terminal" evidence="1">
    <location>
        <begin position="37"/>
        <end position="83"/>
    </location>
</feature>
<evidence type="ECO:0000313" key="3">
    <source>
        <dbReference type="Proteomes" id="UP001165063"/>
    </source>
</evidence>
<evidence type="ECO:0000313" key="2">
    <source>
        <dbReference type="EMBL" id="GME74988.1"/>
    </source>
</evidence>
<keyword evidence="3" id="KW-1185">Reference proteome</keyword>
<comment type="caution">
    <text evidence="2">The sequence shown here is derived from an EMBL/GenBank/DDBJ whole genome shotgun (WGS) entry which is preliminary data.</text>
</comment>
<dbReference type="Proteomes" id="UP001165063">
    <property type="component" value="Unassembled WGS sequence"/>
</dbReference>
<sequence>MDQIKDGILNGDFVGQYRSLQDPPLQLKDFGYVDADVDVDVDVDVDNEGRVVFKLAELTKGIAPGQYFVLYSRLGRVMGSGIIVDTKNSTLSDES</sequence>
<name>A0A9W6T3C1_AMBMO</name>
<dbReference type="AlphaFoldDB" id="A0A9W6T3C1"/>
<dbReference type="Pfam" id="PF20258">
    <property type="entry name" value="tRNA_Me_trans_C"/>
    <property type="match status" value="1"/>
</dbReference>
<organism evidence="2 3">
    <name type="scientific">Ambrosiozyma monospora</name>
    <name type="common">Yeast</name>
    <name type="synonym">Endomycopsis monosporus</name>
    <dbReference type="NCBI Taxonomy" id="43982"/>
    <lineage>
        <taxon>Eukaryota</taxon>
        <taxon>Fungi</taxon>
        <taxon>Dikarya</taxon>
        <taxon>Ascomycota</taxon>
        <taxon>Saccharomycotina</taxon>
        <taxon>Pichiomycetes</taxon>
        <taxon>Pichiales</taxon>
        <taxon>Pichiaceae</taxon>
        <taxon>Ambrosiozyma</taxon>
    </lineage>
</organism>
<proteinExistence type="predicted"/>
<reference evidence="2" key="1">
    <citation type="submission" date="2023-04" db="EMBL/GenBank/DDBJ databases">
        <title>Ambrosiozyma monospora NBRC 1965.</title>
        <authorList>
            <person name="Ichikawa N."/>
            <person name="Sato H."/>
            <person name="Tonouchi N."/>
        </authorList>
    </citation>
    <scope>NUCLEOTIDE SEQUENCE</scope>
    <source>
        <strain evidence="2">NBRC 1965</strain>
    </source>
</reference>
<dbReference type="InterPro" id="IPR046885">
    <property type="entry name" value="MnmA-like_C"/>
</dbReference>
<dbReference type="Gene3D" id="2.40.30.10">
    <property type="entry name" value="Translation factors"/>
    <property type="match status" value="1"/>
</dbReference>
<evidence type="ECO:0000259" key="1">
    <source>
        <dbReference type="Pfam" id="PF20258"/>
    </source>
</evidence>
<protein>
    <submittedName>
        <fullName evidence="2">Unnamed protein product</fullName>
    </submittedName>
</protein>
<accession>A0A9W6T3C1</accession>
<dbReference type="EMBL" id="BSXU01011449">
    <property type="protein sequence ID" value="GME74988.1"/>
    <property type="molecule type" value="Genomic_DNA"/>
</dbReference>
<gene>
    <name evidence="2" type="ORF">Amon01_000955600</name>
</gene>